<dbReference type="EMBL" id="BAAAMY010000001">
    <property type="protein sequence ID" value="GAA1907935.1"/>
    <property type="molecule type" value="Genomic_DNA"/>
</dbReference>
<feature type="transmembrane region" description="Helical" evidence="6">
    <location>
        <begin position="149"/>
        <end position="169"/>
    </location>
</feature>
<evidence type="ECO:0000313" key="8">
    <source>
        <dbReference type="EMBL" id="GAA1907935.1"/>
    </source>
</evidence>
<gene>
    <name evidence="8" type="ORF">GCM10009737_06010</name>
</gene>
<evidence type="ECO:0000256" key="6">
    <source>
        <dbReference type="SAM" id="Phobius"/>
    </source>
</evidence>
<proteinExistence type="inferred from homology"/>
<dbReference type="SUPFAM" id="SSF103481">
    <property type="entry name" value="Multidrug resistance efflux transporter EmrE"/>
    <property type="match status" value="2"/>
</dbReference>
<feature type="transmembrane region" description="Helical" evidence="6">
    <location>
        <begin position="181"/>
        <end position="202"/>
    </location>
</feature>
<evidence type="ECO:0000259" key="7">
    <source>
        <dbReference type="Pfam" id="PF00892"/>
    </source>
</evidence>
<feature type="transmembrane region" description="Helical" evidence="6">
    <location>
        <begin position="249"/>
        <end position="265"/>
    </location>
</feature>
<evidence type="ECO:0000256" key="4">
    <source>
        <dbReference type="ARBA" id="ARBA00022989"/>
    </source>
</evidence>
<name>A0ABP5A9K8_9ACTN</name>
<protein>
    <recommendedName>
        <fullName evidence="7">EamA domain-containing protein</fullName>
    </recommendedName>
</protein>
<comment type="similarity">
    <text evidence="2">Belongs to the EamA transporter family.</text>
</comment>
<feature type="transmembrane region" description="Helical" evidence="6">
    <location>
        <begin position="125"/>
        <end position="143"/>
    </location>
</feature>
<reference evidence="9" key="1">
    <citation type="journal article" date="2019" name="Int. J. Syst. Evol. Microbiol.">
        <title>The Global Catalogue of Microorganisms (GCM) 10K type strain sequencing project: providing services to taxonomists for standard genome sequencing and annotation.</title>
        <authorList>
            <consortium name="The Broad Institute Genomics Platform"/>
            <consortium name="The Broad Institute Genome Sequencing Center for Infectious Disease"/>
            <person name="Wu L."/>
            <person name="Ma J."/>
        </authorList>
    </citation>
    <scope>NUCLEOTIDE SEQUENCE [LARGE SCALE GENOMIC DNA]</scope>
    <source>
        <strain evidence="9">JCM 14046</strain>
    </source>
</reference>
<keyword evidence="3 6" id="KW-0812">Transmembrane</keyword>
<dbReference type="Pfam" id="PF00892">
    <property type="entry name" value="EamA"/>
    <property type="match status" value="2"/>
</dbReference>
<dbReference type="InterPro" id="IPR037185">
    <property type="entry name" value="EmrE-like"/>
</dbReference>
<organism evidence="8 9">
    <name type="scientific">Nocardioides lentus</name>
    <dbReference type="NCBI Taxonomy" id="338077"/>
    <lineage>
        <taxon>Bacteria</taxon>
        <taxon>Bacillati</taxon>
        <taxon>Actinomycetota</taxon>
        <taxon>Actinomycetes</taxon>
        <taxon>Propionibacteriales</taxon>
        <taxon>Nocardioidaceae</taxon>
        <taxon>Nocardioides</taxon>
    </lineage>
</organism>
<keyword evidence="9" id="KW-1185">Reference proteome</keyword>
<dbReference type="PANTHER" id="PTHR32322:SF2">
    <property type="entry name" value="EAMA DOMAIN-CONTAINING PROTEIN"/>
    <property type="match status" value="1"/>
</dbReference>
<dbReference type="InterPro" id="IPR000620">
    <property type="entry name" value="EamA_dom"/>
</dbReference>
<keyword evidence="4 6" id="KW-1133">Transmembrane helix</keyword>
<sequence length="305" mass="30364">MTTPGRLPLVPAAAFVVVWSSGYVVTPLGVQAISPLWILAMRFGLAAVLAAALALVLRRRVGVRGRELGRIALVGVVLNAVVFSAMFSAFGLGLDATFGALVHSLSPVLTVVLAGVLLRERLSRVQVAGFAVGVLGVMLVLVPDLDGTGGPLAVGLAVSSLLGLSLGTLGQRWIGAAPDPLWSAAIQFAASAPLVALLAVLVEGGDVVRDAAAGAAALVYMVVVNSVLGLVLLGVLVRASGAGSASSTFFLMPPVTALMAWAVLGDTLGPLELVGLAVAAAGVAAATIGARPTDAPRPGAPPTAG</sequence>
<evidence type="ECO:0000256" key="1">
    <source>
        <dbReference type="ARBA" id="ARBA00004141"/>
    </source>
</evidence>
<feature type="domain" description="EamA" evidence="7">
    <location>
        <begin position="154"/>
        <end position="285"/>
    </location>
</feature>
<feature type="domain" description="EamA" evidence="7">
    <location>
        <begin position="13"/>
        <end position="141"/>
    </location>
</feature>
<evidence type="ECO:0000256" key="5">
    <source>
        <dbReference type="ARBA" id="ARBA00023136"/>
    </source>
</evidence>
<evidence type="ECO:0000313" key="9">
    <source>
        <dbReference type="Proteomes" id="UP001501612"/>
    </source>
</evidence>
<dbReference type="InterPro" id="IPR050638">
    <property type="entry name" value="AA-Vitamin_Transporters"/>
</dbReference>
<dbReference type="Proteomes" id="UP001501612">
    <property type="component" value="Unassembled WGS sequence"/>
</dbReference>
<comment type="subcellular location">
    <subcellularLocation>
        <location evidence="1">Membrane</location>
        <topology evidence="1">Multi-pass membrane protein</topology>
    </subcellularLocation>
</comment>
<comment type="caution">
    <text evidence="8">The sequence shown here is derived from an EMBL/GenBank/DDBJ whole genome shotgun (WGS) entry which is preliminary data.</text>
</comment>
<feature type="transmembrane region" description="Helical" evidence="6">
    <location>
        <begin position="96"/>
        <end position="118"/>
    </location>
</feature>
<dbReference type="PANTHER" id="PTHR32322">
    <property type="entry name" value="INNER MEMBRANE TRANSPORTER"/>
    <property type="match status" value="1"/>
</dbReference>
<keyword evidence="5 6" id="KW-0472">Membrane</keyword>
<feature type="transmembrane region" description="Helical" evidence="6">
    <location>
        <begin position="214"/>
        <end position="237"/>
    </location>
</feature>
<evidence type="ECO:0000256" key="2">
    <source>
        <dbReference type="ARBA" id="ARBA00007362"/>
    </source>
</evidence>
<evidence type="ECO:0000256" key="3">
    <source>
        <dbReference type="ARBA" id="ARBA00022692"/>
    </source>
</evidence>
<accession>A0ABP5A9K8</accession>
<feature type="transmembrane region" description="Helical" evidence="6">
    <location>
        <begin position="68"/>
        <end position="90"/>
    </location>
</feature>
<dbReference type="RefSeq" id="WP_344003497.1">
    <property type="nucleotide sequence ID" value="NZ_BAAAMY010000001.1"/>
</dbReference>
<feature type="transmembrane region" description="Helical" evidence="6">
    <location>
        <begin position="36"/>
        <end position="56"/>
    </location>
</feature>
<feature type="transmembrane region" description="Helical" evidence="6">
    <location>
        <begin position="7"/>
        <end position="30"/>
    </location>
</feature>
<feature type="transmembrane region" description="Helical" evidence="6">
    <location>
        <begin position="271"/>
        <end position="290"/>
    </location>
</feature>